<keyword evidence="3" id="KW-1185">Reference proteome</keyword>
<dbReference type="EMBL" id="CM029042">
    <property type="protein sequence ID" value="KAG2621090.1"/>
    <property type="molecule type" value="Genomic_DNA"/>
</dbReference>
<accession>A0A8T0UEP5</accession>
<evidence type="ECO:0000313" key="2">
    <source>
        <dbReference type="EMBL" id="KAG2621090.1"/>
    </source>
</evidence>
<organism evidence="2 3">
    <name type="scientific">Panicum virgatum</name>
    <name type="common">Blackwell switchgrass</name>
    <dbReference type="NCBI Taxonomy" id="38727"/>
    <lineage>
        <taxon>Eukaryota</taxon>
        <taxon>Viridiplantae</taxon>
        <taxon>Streptophyta</taxon>
        <taxon>Embryophyta</taxon>
        <taxon>Tracheophyta</taxon>
        <taxon>Spermatophyta</taxon>
        <taxon>Magnoliopsida</taxon>
        <taxon>Liliopsida</taxon>
        <taxon>Poales</taxon>
        <taxon>Poaceae</taxon>
        <taxon>PACMAD clade</taxon>
        <taxon>Panicoideae</taxon>
        <taxon>Panicodae</taxon>
        <taxon>Paniceae</taxon>
        <taxon>Panicinae</taxon>
        <taxon>Panicum</taxon>
        <taxon>Panicum sect. Hiantes</taxon>
    </lineage>
</organism>
<evidence type="ECO:0000256" key="1">
    <source>
        <dbReference type="SAM" id="MobiDB-lite"/>
    </source>
</evidence>
<protein>
    <submittedName>
        <fullName evidence="2">Uncharacterized protein</fullName>
    </submittedName>
</protein>
<dbReference type="Proteomes" id="UP000823388">
    <property type="component" value="Chromosome 3N"/>
</dbReference>
<proteinExistence type="predicted"/>
<feature type="region of interest" description="Disordered" evidence="1">
    <location>
        <begin position="1"/>
        <end position="38"/>
    </location>
</feature>
<gene>
    <name evidence="2" type="ORF">PVAP13_3NG231163</name>
</gene>
<dbReference type="AlphaFoldDB" id="A0A8T0UEP5"/>
<sequence>MAVPSPAPWPRRRSGRISELYTQARGPSPTEKATTNATTAATLTVATAASSLAPANAANREPRTSRDAVMPPVLARRSGRRPTLSASALAMRMEPALATPKRTLRLRSRVLEVTPAMASTRGPYSTTESMPDDCWKNCSVSTMTSTRRTPALVATSFQAPPPLRPPLLTTSSISSSRCSASAGVSEVLSSARSWPRRACPSWRATAATPAW</sequence>
<name>A0A8T0UEP5_PANVG</name>
<reference evidence="2 3" key="1">
    <citation type="submission" date="2020-05" db="EMBL/GenBank/DDBJ databases">
        <title>WGS assembly of Panicum virgatum.</title>
        <authorList>
            <person name="Lovell J.T."/>
            <person name="Jenkins J."/>
            <person name="Shu S."/>
            <person name="Juenger T.E."/>
            <person name="Schmutz J."/>
        </authorList>
    </citation>
    <scope>NUCLEOTIDE SEQUENCE [LARGE SCALE GENOMIC DNA]</scope>
    <source>
        <strain evidence="3">cv. AP13</strain>
    </source>
</reference>
<comment type="caution">
    <text evidence="2">The sequence shown here is derived from an EMBL/GenBank/DDBJ whole genome shotgun (WGS) entry which is preliminary data.</text>
</comment>
<evidence type="ECO:0000313" key="3">
    <source>
        <dbReference type="Proteomes" id="UP000823388"/>
    </source>
</evidence>